<keyword evidence="2" id="KW-1185">Reference proteome</keyword>
<comment type="caution">
    <text evidence="1">The sequence shown here is derived from an EMBL/GenBank/DDBJ whole genome shotgun (WGS) entry which is preliminary data.</text>
</comment>
<proteinExistence type="predicted"/>
<dbReference type="Proteomes" id="UP000186806">
    <property type="component" value="Unassembled WGS sequence"/>
</dbReference>
<sequence length="81" mass="9294">MLGYSAKVKEVIDPSKDELRTSIVKVLRVEATDFTSWLLENTAAYLEMQSSDRGMELKQKTKDRLEKMLGKSQKLDGLDWV</sequence>
<reference evidence="1 2" key="1">
    <citation type="submission" date="2016-12" db="EMBL/GenBank/DDBJ databases">
        <title>Draft genome sequences of strains Salinicola socius SMB35, Salinicola sp. MH3R3-1 and Chromohalobacter sp. SMB17 from the Verkhnekamsk potash mining region of Russia.</title>
        <authorList>
            <person name="Mavrodi D.V."/>
            <person name="Olsson B.E."/>
            <person name="Korsakova E.S."/>
            <person name="Pyankova A."/>
            <person name="Mavrodi O.V."/>
            <person name="Plotnikova E.G."/>
        </authorList>
    </citation>
    <scope>NUCLEOTIDE SEQUENCE [LARGE SCALE GENOMIC DNA]</scope>
    <source>
        <strain evidence="1 2">SMB17</strain>
    </source>
</reference>
<gene>
    <name evidence="1" type="ORF">BTW10_04620</name>
</gene>
<organism evidence="1 2">
    <name type="scientific">Chromohalobacter japonicus</name>
    <dbReference type="NCBI Taxonomy" id="223900"/>
    <lineage>
        <taxon>Bacteria</taxon>
        <taxon>Pseudomonadati</taxon>
        <taxon>Pseudomonadota</taxon>
        <taxon>Gammaproteobacteria</taxon>
        <taxon>Oceanospirillales</taxon>
        <taxon>Halomonadaceae</taxon>
        <taxon>Chromohalobacter</taxon>
    </lineage>
</organism>
<accession>A0A1Q8TGI2</accession>
<name>A0A1Q8TGI2_9GAMM</name>
<protein>
    <submittedName>
        <fullName evidence="1">Uncharacterized protein</fullName>
    </submittedName>
</protein>
<dbReference type="AlphaFoldDB" id="A0A1Q8TGI2"/>
<evidence type="ECO:0000313" key="2">
    <source>
        <dbReference type="Proteomes" id="UP000186806"/>
    </source>
</evidence>
<dbReference type="EMBL" id="MSDQ01000006">
    <property type="protein sequence ID" value="OLO12794.1"/>
    <property type="molecule type" value="Genomic_DNA"/>
</dbReference>
<evidence type="ECO:0000313" key="1">
    <source>
        <dbReference type="EMBL" id="OLO12794.1"/>
    </source>
</evidence>